<name>A0A815RSB9_9BILA</name>
<feature type="region of interest" description="Disordered" evidence="1">
    <location>
        <begin position="1"/>
        <end position="81"/>
    </location>
</feature>
<evidence type="ECO:0000313" key="3">
    <source>
        <dbReference type="EMBL" id="CAF1481155.1"/>
    </source>
</evidence>
<feature type="compositionally biased region" description="Polar residues" evidence="1">
    <location>
        <begin position="1"/>
        <end position="14"/>
    </location>
</feature>
<dbReference type="Proteomes" id="UP000682733">
    <property type="component" value="Unassembled WGS sequence"/>
</dbReference>
<sequence>MSGNRSYNNDSNAALRNDGDDGHHARLSDYPSVQQKQHREADRMGATRSSQYTGQQQLSHHHLGHQQMPQCAPHSSTNDDRDRLISRSHQTAAAVGSSSPLIWKYTVTNDVQSLYNTEEAKSYTQEVANIWQLQRYQNGIDFVATLMRAIDQREKPEVAYDYLYTNERGEDFYILVIIRKTADSVDVCYSYQSITMEERKAAGGILLSERKSVSWLKQTAIKNLNAHTHILKSFTEGSPNEQSRVRGGAAAVSMSGYDPQATACQRGSKK</sequence>
<dbReference type="Proteomes" id="UP000677228">
    <property type="component" value="Unassembled WGS sequence"/>
</dbReference>
<keyword evidence="6" id="KW-1185">Reference proteome</keyword>
<protein>
    <submittedName>
        <fullName evidence="3">Uncharacterized protein</fullName>
    </submittedName>
</protein>
<evidence type="ECO:0000313" key="5">
    <source>
        <dbReference type="EMBL" id="CAF4346277.1"/>
    </source>
</evidence>
<feature type="region of interest" description="Disordered" evidence="1">
    <location>
        <begin position="235"/>
        <end position="270"/>
    </location>
</feature>
<dbReference type="Proteomes" id="UP000663829">
    <property type="component" value="Unassembled WGS sequence"/>
</dbReference>
<dbReference type="AlphaFoldDB" id="A0A815RSB9"/>
<dbReference type="EMBL" id="CAJNOK010014616">
    <property type="protein sequence ID" value="CAF1208718.1"/>
    <property type="molecule type" value="Genomic_DNA"/>
</dbReference>
<dbReference type="OrthoDB" id="10429036at2759"/>
<dbReference type="EMBL" id="CAJOBA010036154">
    <property type="protein sequence ID" value="CAF4017916.1"/>
    <property type="molecule type" value="Genomic_DNA"/>
</dbReference>
<evidence type="ECO:0000256" key="1">
    <source>
        <dbReference type="SAM" id="MobiDB-lite"/>
    </source>
</evidence>
<gene>
    <name evidence="3" type="ORF">GPM918_LOCUS35847</name>
    <name evidence="2" type="ORF">OVA965_LOCUS24341</name>
    <name evidence="5" type="ORF">SRO942_LOCUS36576</name>
    <name evidence="4" type="ORF">TMI583_LOCUS25065</name>
</gene>
<proteinExistence type="predicted"/>
<accession>A0A815RSB9</accession>
<feature type="compositionally biased region" description="Basic and acidic residues" evidence="1">
    <location>
        <begin position="17"/>
        <end position="27"/>
    </location>
</feature>
<reference evidence="3" key="1">
    <citation type="submission" date="2021-02" db="EMBL/GenBank/DDBJ databases">
        <authorList>
            <person name="Nowell W R."/>
        </authorList>
    </citation>
    <scope>NUCLEOTIDE SEQUENCE</scope>
</reference>
<comment type="caution">
    <text evidence="3">The sequence shown here is derived from an EMBL/GenBank/DDBJ whole genome shotgun (WGS) entry which is preliminary data.</text>
</comment>
<evidence type="ECO:0000313" key="4">
    <source>
        <dbReference type="EMBL" id="CAF4017916.1"/>
    </source>
</evidence>
<evidence type="ECO:0000313" key="6">
    <source>
        <dbReference type="Proteomes" id="UP000663829"/>
    </source>
</evidence>
<dbReference type="EMBL" id="CAJOBC010086619">
    <property type="protein sequence ID" value="CAF4346277.1"/>
    <property type="molecule type" value="Genomic_DNA"/>
</dbReference>
<dbReference type="Proteomes" id="UP000681722">
    <property type="component" value="Unassembled WGS sequence"/>
</dbReference>
<organism evidence="3 6">
    <name type="scientific">Didymodactylos carnosus</name>
    <dbReference type="NCBI Taxonomy" id="1234261"/>
    <lineage>
        <taxon>Eukaryota</taxon>
        <taxon>Metazoa</taxon>
        <taxon>Spiralia</taxon>
        <taxon>Gnathifera</taxon>
        <taxon>Rotifera</taxon>
        <taxon>Eurotatoria</taxon>
        <taxon>Bdelloidea</taxon>
        <taxon>Philodinida</taxon>
        <taxon>Philodinidae</taxon>
        <taxon>Didymodactylos</taxon>
    </lineage>
</organism>
<dbReference type="EMBL" id="CAJNOQ010021134">
    <property type="protein sequence ID" value="CAF1481155.1"/>
    <property type="molecule type" value="Genomic_DNA"/>
</dbReference>
<evidence type="ECO:0000313" key="2">
    <source>
        <dbReference type="EMBL" id="CAF1208718.1"/>
    </source>
</evidence>